<protein>
    <submittedName>
        <fullName evidence="6">1-deoxy-D-xylulose-5-phosphate synthase</fullName>
    </submittedName>
</protein>
<gene>
    <name evidence="6" type="ORF">UV68_C0034G0005</name>
</gene>
<comment type="cofactor">
    <cofactor evidence="1">
        <name>thiamine diphosphate</name>
        <dbReference type="ChEBI" id="CHEBI:58937"/>
    </cofactor>
</comment>
<dbReference type="FunFam" id="3.40.50.970:FF:000129">
    <property type="entry name" value="Transketolase"/>
    <property type="match status" value="1"/>
</dbReference>
<dbReference type="GO" id="GO:0016740">
    <property type="term" value="F:transferase activity"/>
    <property type="evidence" value="ECO:0007669"/>
    <property type="project" value="UniProtKB-KW"/>
</dbReference>
<dbReference type="SMART" id="SM00861">
    <property type="entry name" value="Transket_pyr"/>
    <property type="match status" value="1"/>
</dbReference>
<dbReference type="PROSITE" id="PS00802">
    <property type="entry name" value="TRANSKETOLASE_2"/>
    <property type="match status" value="1"/>
</dbReference>
<evidence type="ECO:0000313" key="7">
    <source>
        <dbReference type="Proteomes" id="UP000033980"/>
    </source>
</evidence>
<dbReference type="Gene3D" id="3.40.50.970">
    <property type="match status" value="1"/>
</dbReference>
<dbReference type="EMBL" id="LCFK01000034">
    <property type="protein sequence ID" value="KKS92826.1"/>
    <property type="molecule type" value="Genomic_DNA"/>
</dbReference>
<dbReference type="SUPFAM" id="SSF52518">
    <property type="entry name" value="Thiamin diphosphate-binding fold (THDP-binding)"/>
    <property type="match status" value="1"/>
</dbReference>
<keyword evidence="3" id="KW-0808">Transferase</keyword>
<evidence type="ECO:0000256" key="2">
    <source>
        <dbReference type="ARBA" id="ARBA00007131"/>
    </source>
</evidence>
<dbReference type="Pfam" id="PF02780">
    <property type="entry name" value="Transketolase_C"/>
    <property type="match status" value="1"/>
</dbReference>
<organism evidence="6 7">
    <name type="scientific">Candidatus Collierbacteria bacterium GW2011_GWC2_43_12</name>
    <dbReference type="NCBI Taxonomy" id="1618390"/>
    <lineage>
        <taxon>Bacteria</taxon>
        <taxon>Candidatus Collieribacteriota</taxon>
    </lineage>
</organism>
<comment type="similarity">
    <text evidence="2">Belongs to the transketolase family.</text>
</comment>
<dbReference type="Gene3D" id="3.40.50.920">
    <property type="match status" value="1"/>
</dbReference>
<dbReference type="InterPro" id="IPR033248">
    <property type="entry name" value="Transketolase_C"/>
</dbReference>
<evidence type="ECO:0000313" key="6">
    <source>
        <dbReference type="EMBL" id="KKS92826.1"/>
    </source>
</evidence>
<dbReference type="InterPro" id="IPR020826">
    <property type="entry name" value="Transketolase_BS"/>
</dbReference>
<dbReference type="SUPFAM" id="SSF52922">
    <property type="entry name" value="TK C-terminal domain-like"/>
    <property type="match status" value="1"/>
</dbReference>
<dbReference type="InterPro" id="IPR051157">
    <property type="entry name" value="PDH/Transketolase"/>
</dbReference>
<evidence type="ECO:0000256" key="1">
    <source>
        <dbReference type="ARBA" id="ARBA00001964"/>
    </source>
</evidence>
<accession>A0A0G1FCH8</accession>
<dbReference type="Pfam" id="PF02779">
    <property type="entry name" value="Transket_pyr"/>
    <property type="match status" value="1"/>
</dbReference>
<reference evidence="6 7" key="1">
    <citation type="journal article" date="2015" name="Nature">
        <title>rRNA introns, odd ribosomes, and small enigmatic genomes across a large radiation of phyla.</title>
        <authorList>
            <person name="Brown C.T."/>
            <person name="Hug L.A."/>
            <person name="Thomas B.C."/>
            <person name="Sharon I."/>
            <person name="Castelle C.J."/>
            <person name="Singh A."/>
            <person name="Wilkins M.J."/>
            <person name="Williams K.H."/>
            <person name="Banfield J.F."/>
        </authorList>
    </citation>
    <scope>NUCLEOTIDE SEQUENCE [LARGE SCALE GENOMIC DNA]</scope>
</reference>
<name>A0A0G1FCH8_9BACT</name>
<dbReference type="CDD" id="cd07033">
    <property type="entry name" value="TPP_PYR_DXS_TK_like"/>
    <property type="match status" value="1"/>
</dbReference>
<evidence type="ECO:0000259" key="5">
    <source>
        <dbReference type="SMART" id="SM00861"/>
    </source>
</evidence>
<feature type="domain" description="Transketolase-like pyrimidine-binding" evidence="5">
    <location>
        <begin position="2"/>
        <end position="167"/>
    </location>
</feature>
<dbReference type="InterPro" id="IPR009014">
    <property type="entry name" value="Transketo_C/PFOR_II"/>
</dbReference>
<dbReference type="PANTHER" id="PTHR43825">
    <property type="entry name" value="PYRUVATE DEHYDROGENASE E1 COMPONENT"/>
    <property type="match status" value="1"/>
</dbReference>
<keyword evidence="4" id="KW-0786">Thiamine pyrophosphate</keyword>
<dbReference type="PANTHER" id="PTHR43825:SF1">
    <property type="entry name" value="TRANSKETOLASE-LIKE PYRIMIDINE-BINDING DOMAIN-CONTAINING PROTEIN"/>
    <property type="match status" value="1"/>
</dbReference>
<proteinExistence type="inferred from homology"/>
<sequence>MKGTREGFGEAMVELGRRNKSVVALSGDLRESLRMVEFGKAYPERFIEVGVAEQNMAGVGAGLALCGKIPFLCSFAVFSPGRNWDQIRVSVAYTNANVKIIGGHAGISVGQDGATHQALEDIALMRALPNMIVVAPCDAEQAKKATMAMADHVGPVYMRLTRPKTAIFTSPSAHFEIGKAQILREGKEVTLVACGPLVYQALLAADGLQGVIDVEVINMHTIKPLDVETLLKSVKKTGKVVTLEDHQINGGLGSAVAEVLGERLPTKIKRMGMMDRFGESGDSTALLAKYGLDKKGIIKTIKEFK</sequence>
<evidence type="ECO:0000256" key="3">
    <source>
        <dbReference type="ARBA" id="ARBA00022679"/>
    </source>
</evidence>
<dbReference type="Proteomes" id="UP000033980">
    <property type="component" value="Unassembled WGS sequence"/>
</dbReference>
<evidence type="ECO:0000256" key="4">
    <source>
        <dbReference type="ARBA" id="ARBA00023052"/>
    </source>
</evidence>
<comment type="caution">
    <text evidence="6">The sequence shown here is derived from an EMBL/GenBank/DDBJ whole genome shotgun (WGS) entry which is preliminary data.</text>
</comment>
<dbReference type="PATRIC" id="fig|1618390.3.peg.651"/>
<dbReference type="InterPro" id="IPR029061">
    <property type="entry name" value="THDP-binding"/>
</dbReference>
<dbReference type="AlphaFoldDB" id="A0A0G1FCH8"/>
<dbReference type="InterPro" id="IPR005475">
    <property type="entry name" value="Transketolase-like_Pyr-bd"/>
</dbReference>